<name>A0A090X0L9_9FLAO</name>
<gene>
    <name evidence="7" type="ORF">JCM19274_1</name>
</gene>
<keyword evidence="4 6" id="KW-1133">Transmembrane helix</keyword>
<keyword evidence="2" id="KW-1003">Cell membrane</keyword>
<feature type="transmembrane region" description="Helical" evidence="6">
    <location>
        <begin position="6"/>
        <end position="27"/>
    </location>
</feature>
<feature type="transmembrane region" description="Helical" evidence="6">
    <location>
        <begin position="34"/>
        <end position="53"/>
    </location>
</feature>
<evidence type="ECO:0000256" key="6">
    <source>
        <dbReference type="SAM" id="Phobius"/>
    </source>
</evidence>
<sequence>MSAYIYYVIGYSFFFTFPLLSLSVFRVEGKAKQYFFFNLVQFFISFAVIYYFVVLQKDGALGKIKGEFWARLPLFIVSFYLYRKYFTLKGLDFSYIKKSLNFGIPLMFQSLLWWGLYRLDYFLIEKELGSTSLGLYNVAFQISFVVITLGISYSLAWTPHFFSIAKEKSTPKFYGNLIGNYFMLLTIVSTGIYFLGYHILEIIGGEKYLGIFEFLPCLLIGAIFQSGYYLIHQTIQYSKKTWSIPFILGLGVLVGFTLEYLFINKLELLGISIIKVLTFCSIFVLTYLKGQSYYKINIPRNKIIITIIFLVVNFSVGFILDYSITSLIIKLFILIFSVLGLWFFLPFFSEEEKEIISKKLKRT</sequence>
<evidence type="ECO:0000256" key="3">
    <source>
        <dbReference type="ARBA" id="ARBA00022692"/>
    </source>
</evidence>
<feature type="transmembrane region" description="Helical" evidence="6">
    <location>
        <begin position="269"/>
        <end position="288"/>
    </location>
</feature>
<evidence type="ECO:0000313" key="8">
    <source>
        <dbReference type="Proteomes" id="UP000029643"/>
    </source>
</evidence>
<comment type="caution">
    <text evidence="7">The sequence shown here is derived from an EMBL/GenBank/DDBJ whole genome shotgun (WGS) entry which is preliminary data.</text>
</comment>
<keyword evidence="3 6" id="KW-0812">Transmembrane</keyword>
<feature type="transmembrane region" description="Helical" evidence="6">
    <location>
        <begin position="208"/>
        <end position="231"/>
    </location>
</feature>
<dbReference type="AlphaFoldDB" id="A0A090X0L9"/>
<protein>
    <submittedName>
        <fullName evidence="7">Polysaccharide biosynthesis protein</fullName>
    </submittedName>
</protein>
<dbReference type="Proteomes" id="UP000029643">
    <property type="component" value="Unassembled WGS sequence"/>
</dbReference>
<feature type="transmembrane region" description="Helical" evidence="6">
    <location>
        <begin position="98"/>
        <end position="116"/>
    </location>
</feature>
<dbReference type="InterPro" id="IPR050833">
    <property type="entry name" value="Poly_Biosynth_Transport"/>
</dbReference>
<feature type="transmembrane region" description="Helical" evidence="6">
    <location>
        <begin position="177"/>
        <end position="196"/>
    </location>
</feature>
<organism evidence="7 8">
    <name type="scientific">Algibacter lectus</name>
    <dbReference type="NCBI Taxonomy" id="221126"/>
    <lineage>
        <taxon>Bacteria</taxon>
        <taxon>Pseudomonadati</taxon>
        <taxon>Bacteroidota</taxon>
        <taxon>Flavobacteriia</taxon>
        <taxon>Flavobacteriales</taxon>
        <taxon>Flavobacteriaceae</taxon>
        <taxon>Algibacter</taxon>
    </lineage>
</organism>
<reference evidence="7" key="1">
    <citation type="journal article" date="2014" name="Genome Announc.">
        <title>Draft Genome Sequences of Marine Flavobacterium Algibacter lectus Strains SS8 and NR4.</title>
        <authorList>
            <person name="Takatani N."/>
            <person name="Nakanishi M."/>
            <person name="Meirelles P."/>
            <person name="Mino S."/>
            <person name="Suda W."/>
            <person name="Oshima K."/>
            <person name="Hattori M."/>
            <person name="Ohkuma M."/>
            <person name="Hosokawa M."/>
            <person name="Miyashita K."/>
            <person name="Thompson F.L."/>
            <person name="Niwa A."/>
            <person name="Sawabe T."/>
            <person name="Sawabe T."/>
        </authorList>
    </citation>
    <scope>NUCLEOTIDE SEQUENCE [LARGE SCALE GENOMIC DNA]</scope>
    <source>
        <strain evidence="7">JCM 19274</strain>
    </source>
</reference>
<dbReference type="Pfam" id="PF13440">
    <property type="entry name" value="Polysacc_synt_3"/>
    <property type="match status" value="1"/>
</dbReference>
<feature type="transmembrane region" description="Helical" evidence="6">
    <location>
        <begin position="68"/>
        <end position="86"/>
    </location>
</feature>
<evidence type="ECO:0000256" key="1">
    <source>
        <dbReference type="ARBA" id="ARBA00004651"/>
    </source>
</evidence>
<feature type="transmembrane region" description="Helical" evidence="6">
    <location>
        <begin position="136"/>
        <end position="156"/>
    </location>
</feature>
<feature type="transmembrane region" description="Helical" evidence="6">
    <location>
        <begin position="300"/>
        <end position="320"/>
    </location>
</feature>
<dbReference type="GO" id="GO:0005886">
    <property type="term" value="C:plasma membrane"/>
    <property type="evidence" value="ECO:0007669"/>
    <property type="project" value="UniProtKB-SubCell"/>
</dbReference>
<evidence type="ECO:0000256" key="5">
    <source>
        <dbReference type="ARBA" id="ARBA00023136"/>
    </source>
</evidence>
<dbReference type="PANTHER" id="PTHR30250">
    <property type="entry name" value="PST FAMILY PREDICTED COLANIC ACID TRANSPORTER"/>
    <property type="match status" value="1"/>
</dbReference>
<evidence type="ECO:0000256" key="4">
    <source>
        <dbReference type="ARBA" id="ARBA00022989"/>
    </source>
</evidence>
<accession>A0A090X0L9</accession>
<proteinExistence type="predicted"/>
<dbReference type="PANTHER" id="PTHR30250:SF11">
    <property type="entry name" value="O-ANTIGEN TRANSPORTER-RELATED"/>
    <property type="match status" value="1"/>
</dbReference>
<dbReference type="EMBL" id="BBNU01000022">
    <property type="protein sequence ID" value="GAL82103.1"/>
    <property type="molecule type" value="Genomic_DNA"/>
</dbReference>
<keyword evidence="5 6" id="KW-0472">Membrane</keyword>
<comment type="subcellular location">
    <subcellularLocation>
        <location evidence="1">Cell membrane</location>
        <topology evidence="1">Multi-pass membrane protein</topology>
    </subcellularLocation>
</comment>
<feature type="transmembrane region" description="Helical" evidence="6">
    <location>
        <begin position="326"/>
        <end position="348"/>
    </location>
</feature>
<evidence type="ECO:0000313" key="7">
    <source>
        <dbReference type="EMBL" id="GAL82103.1"/>
    </source>
</evidence>
<feature type="transmembrane region" description="Helical" evidence="6">
    <location>
        <begin position="243"/>
        <end position="263"/>
    </location>
</feature>
<evidence type="ECO:0000256" key="2">
    <source>
        <dbReference type="ARBA" id="ARBA00022475"/>
    </source>
</evidence>